<dbReference type="eggNOG" id="COG1826">
    <property type="taxonomic scope" value="Bacteria"/>
</dbReference>
<evidence type="ECO:0000256" key="3">
    <source>
        <dbReference type="ARBA" id="ARBA00022475"/>
    </source>
</evidence>
<dbReference type="AlphaFoldDB" id="M7PU78"/>
<dbReference type="GO" id="GO:0008320">
    <property type="term" value="F:protein transmembrane transporter activity"/>
    <property type="evidence" value="ECO:0007669"/>
    <property type="project" value="InterPro"/>
</dbReference>
<keyword evidence="7" id="KW-0811">Translocation</keyword>
<dbReference type="Proteomes" id="UP000012019">
    <property type="component" value="Unassembled WGS sequence"/>
</dbReference>
<comment type="subcellular location">
    <subcellularLocation>
        <location evidence="1">Membrane</location>
        <topology evidence="1">Single-pass membrane protein</topology>
    </subcellularLocation>
</comment>
<comment type="caution">
    <text evidence="11">The sequence shown here is derived from an EMBL/GenBank/DDBJ whole genome shotgun (WGS) entry which is preliminary data.</text>
</comment>
<proteinExistence type="predicted"/>
<evidence type="ECO:0000256" key="10">
    <source>
        <dbReference type="SAM" id="MobiDB-lite"/>
    </source>
</evidence>
<gene>
    <name evidence="11" type="ORF">MPL1_01936</name>
</gene>
<sequence>MVIFTVALVVIGPDKLPKVARGAGLMMGRVRRFANDIKSDIDAELRSEDLKRLQLELQQQELQLNDELRRGMQPVEEVIRRPDQALIEAVKQASPASQSHETLNVEGVKD</sequence>
<dbReference type="GO" id="GO:0016020">
    <property type="term" value="C:membrane"/>
    <property type="evidence" value="ECO:0007669"/>
    <property type="project" value="InterPro"/>
</dbReference>
<evidence type="ECO:0000256" key="7">
    <source>
        <dbReference type="ARBA" id="ARBA00023010"/>
    </source>
</evidence>
<name>M7PU78_9GAMM</name>
<keyword evidence="9" id="KW-0175">Coiled coil</keyword>
<dbReference type="Pfam" id="PF02416">
    <property type="entry name" value="TatA_B_E"/>
    <property type="match status" value="1"/>
</dbReference>
<dbReference type="InterPro" id="IPR018448">
    <property type="entry name" value="TatB"/>
</dbReference>
<dbReference type="InterPro" id="IPR003369">
    <property type="entry name" value="TatA/B/E"/>
</dbReference>
<evidence type="ECO:0000256" key="8">
    <source>
        <dbReference type="ARBA" id="ARBA00023136"/>
    </source>
</evidence>
<dbReference type="STRING" id="1286106.MPL1_01936"/>
<dbReference type="GO" id="GO:0043953">
    <property type="term" value="P:protein transport by the Tat complex"/>
    <property type="evidence" value="ECO:0007669"/>
    <property type="project" value="InterPro"/>
</dbReference>
<accession>M7PU78</accession>
<dbReference type="EMBL" id="APHR01000009">
    <property type="protein sequence ID" value="EMR14019.1"/>
    <property type="molecule type" value="Genomic_DNA"/>
</dbReference>
<evidence type="ECO:0000313" key="12">
    <source>
        <dbReference type="Proteomes" id="UP000012019"/>
    </source>
</evidence>
<dbReference type="NCBIfam" id="TIGR01410">
    <property type="entry name" value="tatB"/>
    <property type="match status" value="1"/>
</dbReference>
<evidence type="ECO:0000313" key="11">
    <source>
        <dbReference type="EMBL" id="EMR14019.1"/>
    </source>
</evidence>
<evidence type="ECO:0000256" key="1">
    <source>
        <dbReference type="ARBA" id="ARBA00004167"/>
    </source>
</evidence>
<keyword evidence="2" id="KW-0813">Transport</keyword>
<feature type="region of interest" description="Disordered" evidence="10">
    <location>
        <begin position="91"/>
        <end position="110"/>
    </location>
</feature>
<evidence type="ECO:0000256" key="5">
    <source>
        <dbReference type="ARBA" id="ARBA00022927"/>
    </source>
</evidence>
<keyword evidence="8" id="KW-0472">Membrane</keyword>
<evidence type="ECO:0000256" key="9">
    <source>
        <dbReference type="SAM" id="Coils"/>
    </source>
</evidence>
<keyword evidence="5" id="KW-0653">Protein transport</keyword>
<keyword evidence="6" id="KW-1133">Transmembrane helix</keyword>
<protein>
    <submittedName>
        <fullName evidence="11">Twin arginine-targeting protein translocase TatB</fullName>
    </submittedName>
</protein>
<keyword evidence="4" id="KW-0812">Transmembrane</keyword>
<keyword evidence="3" id="KW-1003">Cell membrane</keyword>
<evidence type="ECO:0000256" key="4">
    <source>
        <dbReference type="ARBA" id="ARBA00022692"/>
    </source>
</evidence>
<dbReference type="PATRIC" id="fig|1286106.3.peg.390"/>
<keyword evidence="12" id="KW-1185">Reference proteome</keyword>
<evidence type="ECO:0000256" key="2">
    <source>
        <dbReference type="ARBA" id="ARBA00022448"/>
    </source>
</evidence>
<organism evidence="11 12">
    <name type="scientific">Methylophaga lonarensis MPL</name>
    <dbReference type="NCBI Taxonomy" id="1286106"/>
    <lineage>
        <taxon>Bacteria</taxon>
        <taxon>Pseudomonadati</taxon>
        <taxon>Pseudomonadota</taxon>
        <taxon>Gammaproteobacteria</taxon>
        <taxon>Thiotrichales</taxon>
        <taxon>Piscirickettsiaceae</taxon>
        <taxon>Methylophaga</taxon>
    </lineage>
</organism>
<dbReference type="Gene3D" id="1.20.5.3310">
    <property type="match status" value="1"/>
</dbReference>
<feature type="coiled-coil region" evidence="9">
    <location>
        <begin position="43"/>
        <end position="70"/>
    </location>
</feature>
<evidence type="ECO:0000256" key="6">
    <source>
        <dbReference type="ARBA" id="ARBA00022989"/>
    </source>
</evidence>
<reference evidence="11 12" key="1">
    <citation type="journal article" date="2013" name="Genome Announc.">
        <title>Draft Genome Sequence of Methylophaga lonarensis MPLT, a Haloalkaliphilic (Non-Methane-Utilizing) Methylotroph.</title>
        <authorList>
            <person name="Shetty S.A."/>
            <person name="Marathe N.P."/>
            <person name="Munot H."/>
            <person name="Antony C.P."/>
            <person name="Dhotre D.P."/>
            <person name="Murrell J.C."/>
            <person name="Shouche Y.S."/>
        </authorList>
    </citation>
    <scope>NUCLEOTIDE SEQUENCE [LARGE SCALE GENOMIC DNA]</scope>
    <source>
        <strain evidence="11 12">MPL</strain>
    </source>
</reference>